<keyword evidence="2" id="KW-1185">Reference proteome</keyword>
<evidence type="ECO:0000313" key="2">
    <source>
        <dbReference type="Proteomes" id="UP001445076"/>
    </source>
</evidence>
<dbReference type="Proteomes" id="UP001445076">
    <property type="component" value="Unassembled WGS sequence"/>
</dbReference>
<gene>
    <name evidence="1" type="ORF">OTU49_011983</name>
</gene>
<sequence>DQDNSSVLDDSSVVDDSTVIFSTECSHGGCSGHGAARCDSFEDFIFPVVGRSAISNTTVTIIQSFPDLIQPVFFRKCRSQQAYGACIQEYLPLSLLVSSYSGGGRSQDLVMVESGCRATSHVTHTYRPQENKRVKDGCVTCS</sequence>
<organism evidence="1 2">
    <name type="scientific">Cherax quadricarinatus</name>
    <name type="common">Australian red claw crayfish</name>
    <dbReference type="NCBI Taxonomy" id="27406"/>
    <lineage>
        <taxon>Eukaryota</taxon>
        <taxon>Metazoa</taxon>
        <taxon>Ecdysozoa</taxon>
        <taxon>Arthropoda</taxon>
        <taxon>Crustacea</taxon>
        <taxon>Multicrustacea</taxon>
        <taxon>Malacostraca</taxon>
        <taxon>Eumalacostraca</taxon>
        <taxon>Eucarida</taxon>
        <taxon>Decapoda</taxon>
        <taxon>Pleocyemata</taxon>
        <taxon>Astacidea</taxon>
        <taxon>Parastacoidea</taxon>
        <taxon>Parastacidae</taxon>
        <taxon>Cherax</taxon>
    </lineage>
</organism>
<evidence type="ECO:0000313" key="1">
    <source>
        <dbReference type="EMBL" id="KAK8722986.1"/>
    </source>
</evidence>
<dbReference type="AlphaFoldDB" id="A0AAW0W1D9"/>
<dbReference type="InterPro" id="IPR029034">
    <property type="entry name" value="Cystine-knot_cytokine"/>
</dbReference>
<dbReference type="EMBL" id="JARKIK010000092">
    <property type="protein sequence ID" value="KAK8722986.1"/>
    <property type="molecule type" value="Genomic_DNA"/>
</dbReference>
<comment type="caution">
    <text evidence="1">The sequence shown here is derived from an EMBL/GenBank/DDBJ whole genome shotgun (WGS) entry which is preliminary data.</text>
</comment>
<name>A0AAW0W1D9_CHEQU</name>
<reference evidence="1 2" key="1">
    <citation type="journal article" date="2024" name="BMC Genomics">
        <title>Genome assembly of redclaw crayfish (Cherax quadricarinatus) provides insights into its immune adaptation and hypoxia tolerance.</title>
        <authorList>
            <person name="Liu Z."/>
            <person name="Zheng J."/>
            <person name="Li H."/>
            <person name="Fang K."/>
            <person name="Wang S."/>
            <person name="He J."/>
            <person name="Zhou D."/>
            <person name="Weng S."/>
            <person name="Chi M."/>
            <person name="Gu Z."/>
            <person name="He J."/>
            <person name="Li F."/>
            <person name="Wang M."/>
        </authorList>
    </citation>
    <scope>NUCLEOTIDE SEQUENCE [LARGE SCALE GENOMIC DNA]</scope>
    <source>
        <strain evidence="1">ZL_2023a</strain>
    </source>
</reference>
<feature type="non-terminal residue" evidence="1">
    <location>
        <position position="1"/>
    </location>
</feature>
<dbReference type="SUPFAM" id="SSF57501">
    <property type="entry name" value="Cystine-knot cytokines"/>
    <property type="match status" value="1"/>
</dbReference>
<proteinExistence type="predicted"/>
<protein>
    <submittedName>
        <fullName evidence="1">Uncharacterized protein</fullName>
    </submittedName>
</protein>
<accession>A0AAW0W1D9</accession>